<keyword evidence="15" id="KW-1185">Reference proteome</keyword>
<evidence type="ECO:0000313" key="15">
    <source>
        <dbReference type="Proteomes" id="UP000193498"/>
    </source>
</evidence>
<dbReference type="InterPro" id="IPR044492">
    <property type="entry name" value="P_typ_ATPase_HD_dom"/>
</dbReference>
<dbReference type="PRINTS" id="PR00119">
    <property type="entry name" value="CATATPASE"/>
</dbReference>
<feature type="transmembrane region" description="Helical" evidence="11">
    <location>
        <begin position="678"/>
        <end position="705"/>
    </location>
</feature>
<comment type="subcellular location">
    <subcellularLocation>
        <location evidence="1">Membrane</location>
        <topology evidence="1">Multi-pass membrane protein</topology>
    </subcellularLocation>
</comment>
<evidence type="ECO:0000313" key="14">
    <source>
        <dbReference type="EMBL" id="ORX93507.1"/>
    </source>
</evidence>
<dbReference type="Gene3D" id="3.40.1110.10">
    <property type="entry name" value="Calcium-transporting ATPase, cytoplasmic domain N"/>
    <property type="match status" value="1"/>
</dbReference>
<evidence type="ECO:0000259" key="13">
    <source>
        <dbReference type="Pfam" id="PF00122"/>
    </source>
</evidence>
<dbReference type="Gene3D" id="3.40.50.1000">
    <property type="entry name" value="HAD superfamily/HAD-like"/>
    <property type="match status" value="1"/>
</dbReference>
<sequence>MKFRPTRYSLLCFLLLITIPLSVFAIPFTAINDKDANGETCPLRDKPDVKCPKLCVAELSLCPGQSAPRACPAGQQYCEDGKCHESCAGVVSVCSCTTSPSRKLYPCNIEQTVTIPKFNPKQLETQTAMACSSAAGISGAGILQNYHNEDMAWLICPISKSTKAMTYKEPMWIGVWAICGFEGLLLSGWVLYKRYKERNYQPIRKEDSVLEKSGEKKSVEVDKLDINTNNNLETDPDDFILTGYSGNWFGRVVFYSTIVMAVGWMIWLAVITADYYGAITGVPFGMFYYDSVLSMNIYVGVWYFATAWLLTMNLVRDRINNFFRIKTIAKHAEYIQAEKQLVTTVLLDDNNRLLNKIRSIETRVKQRFGFDYHTSTSAIGKTTLGRRYFEFQCTRYVYDEMTDMFKPYHIDVGDRNCDLLRLAGGLTEKEALYRRELIGNNFIRVSVPSFPMAILQEFTSFFYLYQIMILWLYYYLNYYYMGLIDTLVILVSAMIKVMTRLSSEHRIKKMAEHRSECNILREGQWITVSTADIVPGDVFQVEKGTVVPCDAVVLLGNVVVDESSLTGEPLPVRKFPIKDDPLEYDPQGAGKINTLYAGTIISQSSPTGEMKSDRVIALVTRTGTATDKGQLVRKILFPNPIAFIFDEQLRIVMVILLIYGVLCFAGVIWLGGNGNIAAWFYGMYSISQIINPLLPAALVVGQTVAANRLRKKKIFCVDLPRIIIAGKVQIFCFDKTGTLTKEGLEFYGAQPVSDYGSNADGRGTPVFDKHSEDFQELHSLLRTGLATCHSVTKVDDQLIGNPVDIEMFRSTKWELMSEPEYGFVDSIKSHDSPTSSTIHIVKRFEFVHARASMSVAVLDPDTGHVHVFVKGSFEKVKELSNSNSVPSNYDKVANALAMEGCYVLAMAHANLGKVDLDSVRNMPREQLESNINFMGLVLFKNKLKPDTKEAIAELKSGDTRTVMITGDTALTGIYIARACEMIPPNNRVLLGDMGKNGLIHWVDVDTGDEADVDQALQNKHTVPVELAVTNKAFNTLVDNNAIRKYLLDIRVFARMKPHDKVECVQLHMERGVTAMCGDGGNDCGALRASHVGVALSDAEASIVSPFSSSNRSVMSCVELLRQGRGALATSFAGYKYMIMYGQTMGFVKIFSLYFSVTIPQNVWILVDGFITIGLSWAVAQSKPARKLANSRPTARILGPETMASVIGLVVMNWIFGCVAFGWLRSQPWYLCNEFDSSTVDYAKWWLLGDNYEAEVLGLVTLYQFVNSAFIFNLGYKFRRTWFHNYILLLLWGAFIVIVSYIELADPNKFGCMFRINCGSPDVLQSLGYPKPSYYIENYNLEQGHNVLPKDFRWKLWGFSMGNVLLGILWQSVVILGPVRRYFERRYPLERLQLKR</sequence>
<dbReference type="SUPFAM" id="SSF81665">
    <property type="entry name" value="Calcium ATPase, transmembrane domain M"/>
    <property type="match status" value="1"/>
</dbReference>
<feature type="transmembrane region" description="Helical" evidence="11">
    <location>
        <begin position="1200"/>
        <end position="1223"/>
    </location>
</feature>
<evidence type="ECO:0000256" key="10">
    <source>
        <dbReference type="ARBA" id="ARBA00023136"/>
    </source>
</evidence>
<accession>A0A1Y1Y659</accession>
<keyword evidence="9 11" id="KW-1133">Transmembrane helix</keyword>
<dbReference type="InterPro" id="IPR036412">
    <property type="entry name" value="HAD-like_sf"/>
</dbReference>
<dbReference type="NCBIfam" id="TIGR01494">
    <property type="entry name" value="ATPase_P-type"/>
    <property type="match status" value="2"/>
</dbReference>
<proteinExistence type="inferred from homology"/>
<dbReference type="InterPro" id="IPR023299">
    <property type="entry name" value="ATPase_P-typ_cyto_dom_N"/>
</dbReference>
<feature type="transmembrane region" description="Helical" evidence="11">
    <location>
        <begin position="1255"/>
        <end position="1275"/>
    </location>
</feature>
<feature type="domain" description="P-type ATPase A" evidence="13">
    <location>
        <begin position="515"/>
        <end position="635"/>
    </location>
</feature>
<dbReference type="InterPro" id="IPR008250">
    <property type="entry name" value="ATPase_P-typ_transduc_dom_A_sf"/>
</dbReference>
<evidence type="ECO:0000256" key="2">
    <source>
        <dbReference type="ARBA" id="ARBA00006000"/>
    </source>
</evidence>
<dbReference type="SUPFAM" id="SSF81660">
    <property type="entry name" value="Metal cation-transporting ATPase, ATP-binding domain N"/>
    <property type="match status" value="1"/>
</dbReference>
<reference evidence="14 15" key="1">
    <citation type="submission" date="2016-07" db="EMBL/GenBank/DDBJ databases">
        <title>Pervasive Adenine N6-methylation of Active Genes in Fungi.</title>
        <authorList>
            <consortium name="DOE Joint Genome Institute"/>
            <person name="Mondo S.J."/>
            <person name="Dannebaum R.O."/>
            <person name="Kuo R.C."/>
            <person name="Labutti K."/>
            <person name="Haridas S."/>
            <person name="Kuo A."/>
            <person name="Salamov A."/>
            <person name="Ahrendt S.R."/>
            <person name="Lipzen A."/>
            <person name="Sullivan W."/>
            <person name="Andreopoulos W.B."/>
            <person name="Clum A."/>
            <person name="Lindquist E."/>
            <person name="Daum C."/>
            <person name="Ramamoorthy G.K."/>
            <person name="Gryganskyi A."/>
            <person name="Culley D."/>
            <person name="Magnuson J.K."/>
            <person name="James T.Y."/>
            <person name="O'Malley M.A."/>
            <person name="Stajich J.E."/>
            <person name="Spatafora J.W."/>
            <person name="Visel A."/>
            <person name="Grigoriev I.V."/>
        </authorList>
    </citation>
    <scope>NUCLEOTIDE SEQUENCE [LARGE SCALE GENOMIC DNA]</scope>
    <source>
        <strain evidence="14 15">CBS 931.73</strain>
    </source>
</reference>
<dbReference type="SFLD" id="SFLDS00003">
    <property type="entry name" value="Haloacid_Dehalogenase"/>
    <property type="match status" value="1"/>
</dbReference>
<dbReference type="PANTHER" id="PTHR45630:SF11">
    <property type="entry name" value="CATION-TRANSPORTING P-TYPE ATPASE N-TERMINAL DOMAIN-CONTAINING PROTEIN"/>
    <property type="match status" value="1"/>
</dbReference>
<feature type="transmembrane region" description="Helical" evidence="11">
    <location>
        <begin position="171"/>
        <end position="192"/>
    </location>
</feature>
<dbReference type="SFLD" id="SFLDF00027">
    <property type="entry name" value="p-type_atpase"/>
    <property type="match status" value="1"/>
</dbReference>
<feature type="transmembrane region" description="Helical" evidence="11">
    <location>
        <begin position="1355"/>
        <end position="1375"/>
    </location>
</feature>
<dbReference type="InterPro" id="IPR018303">
    <property type="entry name" value="ATPase_P-typ_P_site"/>
</dbReference>
<evidence type="ECO:0000256" key="7">
    <source>
        <dbReference type="ARBA" id="ARBA00022842"/>
    </source>
</evidence>
<dbReference type="Proteomes" id="UP000193498">
    <property type="component" value="Unassembled WGS sequence"/>
</dbReference>
<dbReference type="SFLD" id="SFLDG00002">
    <property type="entry name" value="C1.7:_P-type_atpase_like"/>
    <property type="match status" value="1"/>
</dbReference>
<feature type="transmembrane region" description="Helical" evidence="11">
    <location>
        <begin position="1282"/>
        <end position="1301"/>
    </location>
</feature>
<evidence type="ECO:0000256" key="12">
    <source>
        <dbReference type="SAM" id="SignalP"/>
    </source>
</evidence>
<dbReference type="InterPro" id="IPR001757">
    <property type="entry name" value="P_typ_ATPase"/>
</dbReference>
<dbReference type="PANTHER" id="PTHR45630">
    <property type="entry name" value="CATION-TRANSPORTING ATPASE-RELATED"/>
    <property type="match status" value="1"/>
</dbReference>
<dbReference type="Gene3D" id="2.70.150.10">
    <property type="entry name" value="Calcium-transporting ATPase, cytoplasmic transduction domain A"/>
    <property type="match status" value="1"/>
</dbReference>
<keyword evidence="5" id="KW-0547">Nucleotide-binding</keyword>
<keyword evidence="4" id="KW-0479">Metal-binding</keyword>
<feature type="transmembrane region" description="Helical" evidence="11">
    <location>
        <begin position="297"/>
        <end position="315"/>
    </location>
</feature>
<dbReference type="GO" id="GO:0016020">
    <property type="term" value="C:membrane"/>
    <property type="evidence" value="ECO:0007669"/>
    <property type="project" value="UniProtKB-SubCell"/>
</dbReference>
<dbReference type="InterPro" id="IPR059000">
    <property type="entry name" value="ATPase_P-type_domA"/>
</dbReference>
<evidence type="ECO:0000256" key="4">
    <source>
        <dbReference type="ARBA" id="ARBA00022723"/>
    </source>
</evidence>
<feature type="transmembrane region" description="Helical" evidence="11">
    <location>
        <begin position="1137"/>
        <end position="1156"/>
    </location>
</feature>
<keyword evidence="7" id="KW-0460">Magnesium</keyword>
<dbReference type="Pfam" id="PF00122">
    <property type="entry name" value="E1-E2_ATPase"/>
    <property type="match status" value="1"/>
</dbReference>
<dbReference type="PROSITE" id="PS00154">
    <property type="entry name" value="ATPASE_E1_E2"/>
    <property type="match status" value="1"/>
</dbReference>
<evidence type="ECO:0000256" key="11">
    <source>
        <dbReference type="SAM" id="Phobius"/>
    </source>
</evidence>
<comment type="caution">
    <text evidence="14">The sequence shown here is derived from an EMBL/GenBank/DDBJ whole genome shotgun (WGS) entry which is preliminary data.</text>
</comment>
<dbReference type="GO" id="GO:0140358">
    <property type="term" value="F:P-type transmembrane transporter activity"/>
    <property type="evidence" value="ECO:0007669"/>
    <property type="project" value="InterPro"/>
</dbReference>
<dbReference type="InterPro" id="IPR006544">
    <property type="entry name" value="P-type_TPase_V"/>
</dbReference>
<dbReference type="InterPro" id="IPR023298">
    <property type="entry name" value="ATPase_P-typ_TM_dom_sf"/>
</dbReference>
<feature type="transmembrane region" description="Helical" evidence="11">
    <location>
        <begin position="1162"/>
        <end position="1179"/>
    </location>
</feature>
<feature type="chain" id="PRO_5012666107" description="P-type ATPase A domain-containing protein" evidence="12">
    <location>
        <begin position="26"/>
        <end position="1395"/>
    </location>
</feature>
<dbReference type="NCBIfam" id="TIGR01657">
    <property type="entry name" value="P-ATPase-V"/>
    <property type="match status" value="1"/>
</dbReference>
<dbReference type="STRING" id="1314790.A0A1Y1Y659"/>
<feature type="transmembrane region" description="Helical" evidence="11">
    <location>
        <begin position="651"/>
        <end position="672"/>
    </location>
</feature>
<name>A0A1Y1Y659_9FUNG</name>
<dbReference type="OrthoDB" id="48943at2759"/>
<dbReference type="GO" id="GO:0016887">
    <property type="term" value="F:ATP hydrolysis activity"/>
    <property type="evidence" value="ECO:0007669"/>
    <property type="project" value="InterPro"/>
</dbReference>
<protein>
    <recommendedName>
        <fullName evidence="13">P-type ATPase A domain-containing protein</fullName>
    </recommendedName>
</protein>
<dbReference type="GO" id="GO:0046872">
    <property type="term" value="F:metal ion binding"/>
    <property type="evidence" value="ECO:0007669"/>
    <property type="project" value="UniProtKB-KW"/>
</dbReference>
<dbReference type="EMBL" id="MCFE01000233">
    <property type="protein sequence ID" value="ORX93507.1"/>
    <property type="molecule type" value="Genomic_DNA"/>
</dbReference>
<dbReference type="InterPro" id="IPR023214">
    <property type="entry name" value="HAD_sf"/>
</dbReference>
<evidence type="ECO:0000256" key="5">
    <source>
        <dbReference type="ARBA" id="ARBA00022741"/>
    </source>
</evidence>
<feature type="transmembrane region" description="Helical" evidence="11">
    <location>
        <begin position="252"/>
        <end position="277"/>
    </location>
</feature>
<evidence type="ECO:0000256" key="3">
    <source>
        <dbReference type="ARBA" id="ARBA00022692"/>
    </source>
</evidence>
<keyword evidence="6" id="KW-0067">ATP-binding</keyword>
<evidence type="ECO:0000256" key="9">
    <source>
        <dbReference type="ARBA" id="ARBA00022989"/>
    </source>
</evidence>
<evidence type="ECO:0000256" key="1">
    <source>
        <dbReference type="ARBA" id="ARBA00004141"/>
    </source>
</evidence>
<feature type="transmembrane region" description="Helical" evidence="11">
    <location>
        <begin position="480"/>
        <end position="499"/>
    </location>
</feature>
<dbReference type="SUPFAM" id="SSF56784">
    <property type="entry name" value="HAD-like"/>
    <property type="match status" value="1"/>
</dbReference>
<keyword evidence="12" id="KW-0732">Signal</keyword>
<keyword evidence="8" id="KW-1278">Translocase</keyword>
<organism evidence="14 15">
    <name type="scientific">Basidiobolus meristosporus CBS 931.73</name>
    <dbReference type="NCBI Taxonomy" id="1314790"/>
    <lineage>
        <taxon>Eukaryota</taxon>
        <taxon>Fungi</taxon>
        <taxon>Fungi incertae sedis</taxon>
        <taxon>Zoopagomycota</taxon>
        <taxon>Entomophthoromycotina</taxon>
        <taxon>Basidiobolomycetes</taxon>
        <taxon>Basidiobolales</taxon>
        <taxon>Basidiobolaceae</taxon>
        <taxon>Basidiobolus</taxon>
    </lineage>
</organism>
<gene>
    <name evidence="14" type="ORF">K493DRAFT_284645</name>
</gene>
<dbReference type="GO" id="GO:0005524">
    <property type="term" value="F:ATP binding"/>
    <property type="evidence" value="ECO:0007669"/>
    <property type="project" value="UniProtKB-KW"/>
</dbReference>
<feature type="signal peptide" evidence="12">
    <location>
        <begin position="1"/>
        <end position="25"/>
    </location>
</feature>
<dbReference type="SUPFAM" id="SSF81653">
    <property type="entry name" value="Calcium ATPase, transduction domain A"/>
    <property type="match status" value="1"/>
</dbReference>
<dbReference type="GO" id="GO:0019829">
    <property type="term" value="F:ATPase-coupled monoatomic cation transmembrane transporter activity"/>
    <property type="evidence" value="ECO:0007669"/>
    <property type="project" value="TreeGrafter"/>
</dbReference>
<dbReference type="InParanoid" id="A0A1Y1Y659"/>
<evidence type="ECO:0000256" key="8">
    <source>
        <dbReference type="ARBA" id="ARBA00022967"/>
    </source>
</evidence>
<evidence type="ECO:0000256" key="6">
    <source>
        <dbReference type="ARBA" id="ARBA00022840"/>
    </source>
</evidence>
<keyword evidence="10 11" id="KW-0472">Membrane</keyword>
<comment type="similarity">
    <text evidence="2">Belongs to the cation transport ATPase (P-type) (TC 3.A.3) family. Type V subfamily.</text>
</comment>
<keyword evidence="3 11" id="KW-0812">Transmembrane</keyword>